<keyword evidence="2" id="KW-0812">Transmembrane</keyword>
<feature type="transmembrane region" description="Helical" evidence="2">
    <location>
        <begin position="25"/>
        <end position="47"/>
    </location>
</feature>
<accession>A0A0L7LBJ6</accession>
<evidence type="ECO:0000313" key="4">
    <source>
        <dbReference type="Proteomes" id="UP000037510"/>
    </source>
</evidence>
<organism evidence="3 4">
    <name type="scientific">Operophtera brumata</name>
    <name type="common">Winter moth</name>
    <name type="synonym">Phalaena brumata</name>
    <dbReference type="NCBI Taxonomy" id="104452"/>
    <lineage>
        <taxon>Eukaryota</taxon>
        <taxon>Metazoa</taxon>
        <taxon>Ecdysozoa</taxon>
        <taxon>Arthropoda</taxon>
        <taxon>Hexapoda</taxon>
        <taxon>Insecta</taxon>
        <taxon>Pterygota</taxon>
        <taxon>Neoptera</taxon>
        <taxon>Endopterygota</taxon>
        <taxon>Lepidoptera</taxon>
        <taxon>Glossata</taxon>
        <taxon>Ditrysia</taxon>
        <taxon>Geometroidea</taxon>
        <taxon>Geometridae</taxon>
        <taxon>Larentiinae</taxon>
        <taxon>Operophtera</taxon>
    </lineage>
</organism>
<comment type="caution">
    <text evidence="3">The sequence shown here is derived from an EMBL/GenBank/DDBJ whole genome shotgun (WGS) entry which is preliminary data.</text>
</comment>
<evidence type="ECO:0000256" key="1">
    <source>
        <dbReference type="SAM" id="MobiDB-lite"/>
    </source>
</evidence>
<feature type="transmembrane region" description="Helical" evidence="2">
    <location>
        <begin position="59"/>
        <end position="78"/>
    </location>
</feature>
<dbReference type="EMBL" id="JTDY01001836">
    <property type="protein sequence ID" value="KOB72765.1"/>
    <property type="molecule type" value="Genomic_DNA"/>
</dbReference>
<feature type="region of interest" description="Disordered" evidence="1">
    <location>
        <begin position="1"/>
        <end position="23"/>
    </location>
</feature>
<proteinExistence type="predicted"/>
<dbReference type="AlphaFoldDB" id="A0A0L7LBJ6"/>
<gene>
    <name evidence="3" type="ORF">OBRU01_12272</name>
</gene>
<name>A0A0L7LBJ6_OPEBR</name>
<feature type="compositionally biased region" description="Polar residues" evidence="1">
    <location>
        <begin position="1"/>
        <end position="18"/>
    </location>
</feature>
<evidence type="ECO:0000313" key="3">
    <source>
        <dbReference type="EMBL" id="KOB72765.1"/>
    </source>
</evidence>
<evidence type="ECO:0000256" key="2">
    <source>
        <dbReference type="SAM" id="Phobius"/>
    </source>
</evidence>
<keyword evidence="4" id="KW-1185">Reference proteome</keyword>
<sequence>MKPQLGTTSSYQQASSRTFPRKNRWSGGVILGGSTLWSLLRMSYYFWTTDLGIDLGSSVLFMAGALLCLPACWLATIVPYHRKSISLLAAYETIYT</sequence>
<protein>
    <submittedName>
        <fullName evidence="3">Uncharacterized protein</fullName>
    </submittedName>
</protein>
<keyword evidence="2" id="KW-1133">Transmembrane helix</keyword>
<reference evidence="3 4" key="1">
    <citation type="journal article" date="2015" name="Genome Biol. Evol.">
        <title>The genome of winter moth (Operophtera brumata) provides a genomic perspective on sexual dimorphism and phenology.</title>
        <authorList>
            <person name="Derks M.F."/>
            <person name="Smit S."/>
            <person name="Salis L."/>
            <person name="Schijlen E."/>
            <person name="Bossers A."/>
            <person name="Mateman C."/>
            <person name="Pijl A.S."/>
            <person name="de Ridder D."/>
            <person name="Groenen M.A."/>
            <person name="Visser M.E."/>
            <person name="Megens H.J."/>
        </authorList>
    </citation>
    <scope>NUCLEOTIDE SEQUENCE [LARGE SCALE GENOMIC DNA]</scope>
    <source>
        <strain evidence="3">WM2013NL</strain>
        <tissue evidence="3">Head and thorax</tissue>
    </source>
</reference>
<keyword evidence="2" id="KW-0472">Membrane</keyword>
<dbReference type="Proteomes" id="UP000037510">
    <property type="component" value="Unassembled WGS sequence"/>
</dbReference>